<dbReference type="VEuPathDB" id="FungiDB:LEMA_P051570.1"/>
<dbReference type="AlphaFoldDB" id="E4ZMA2"/>
<keyword evidence="2" id="KW-1185">Reference proteome</keyword>
<dbReference type="InParanoid" id="E4ZMA2"/>
<gene>
    <name evidence="1" type="ORF">LEMA_P051570.1</name>
</gene>
<evidence type="ECO:0000313" key="1">
    <source>
        <dbReference type="EMBL" id="CBX92451.1"/>
    </source>
</evidence>
<dbReference type="EMBL" id="FP929094">
    <property type="protein sequence ID" value="CBX92451.1"/>
    <property type="molecule type" value="Genomic_DNA"/>
</dbReference>
<dbReference type="HOGENOM" id="CLU_2133967_0_0_1"/>
<protein>
    <submittedName>
        <fullName evidence="1">Predicted protein</fullName>
    </submittedName>
</protein>
<proteinExistence type="predicted"/>
<dbReference type="Proteomes" id="UP000002668">
    <property type="component" value="Genome"/>
</dbReference>
<name>E4ZMA2_LEPMJ</name>
<sequence>MYYIGSTPGLSTLLQVPRWPSPGPGPASQLASTKLRNVTAVACKHQPSTLLHAHVLSLVLLEASLRTGSGTRYLGYPPHAHTRLAAFCPRPPLALSPIGTLASPTPVRMVAFV</sequence>
<reference evidence="2" key="1">
    <citation type="journal article" date="2011" name="Nat. Commun.">
        <title>Effector diversification within compartments of the Leptosphaeria maculans genome affected by Repeat-Induced Point mutations.</title>
        <authorList>
            <person name="Rouxel T."/>
            <person name="Grandaubert J."/>
            <person name="Hane J.K."/>
            <person name="Hoede C."/>
            <person name="van de Wouw A.P."/>
            <person name="Couloux A."/>
            <person name="Dominguez V."/>
            <person name="Anthouard V."/>
            <person name="Bally P."/>
            <person name="Bourras S."/>
            <person name="Cozijnsen A.J."/>
            <person name="Ciuffetti L.M."/>
            <person name="Degrave A."/>
            <person name="Dilmaghani A."/>
            <person name="Duret L."/>
            <person name="Fudal I."/>
            <person name="Goodwin S.B."/>
            <person name="Gout L."/>
            <person name="Glaser N."/>
            <person name="Linglin J."/>
            <person name="Kema G.H.J."/>
            <person name="Lapalu N."/>
            <person name="Lawrence C.B."/>
            <person name="May K."/>
            <person name="Meyer M."/>
            <person name="Ollivier B."/>
            <person name="Poulain J."/>
            <person name="Schoch C.L."/>
            <person name="Simon A."/>
            <person name="Spatafora J.W."/>
            <person name="Stachowiak A."/>
            <person name="Turgeon B.G."/>
            <person name="Tyler B.M."/>
            <person name="Vincent D."/>
            <person name="Weissenbach J."/>
            <person name="Amselem J."/>
            <person name="Quesneville H."/>
            <person name="Oliver R.P."/>
            <person name="Wincker P."/>
            <person name="Balesdent M.-H."/>
            <person name="Howlett B.J."/>
        </authorList>
    </citation>
    <scope>NUCLEOTIDE SEQUENCE [LARGE SCALE GENOMIC DNA]</scope>
    <source>
        <strain evidence="2">JN3 / isolate v23.1.3 / race Av1-4-5-6-7-8</strain>
    </source>
</reference>
<evidence type="ECO:0000313" key="2">
    <source>
        <dbReference type="Proteomes" id="UP000002668"/>
    </source>
</evidence>
<organism evidence="2">
    <name type="scientific">Leptosphaeria maculans (strain JN3 / isolate v23.1.3 / race Av1-4-5-6-7-8)</name>
    <name type="common">Blackleg fungus</name>
    <name type="synonym">Phoma lingam</name>
    <dbReference type="NCBI Taxonomy" id="985895"/>
    <lineage>
        <taxon>Eukaryota</taxon>
        <taxon>Fungi</taxon>
        <taxon>Dikarya</taxon>
        <taxon>Ascomycota</taxon>
        <taxon>Pezizomycotina</taxon>
        <taxon>Dothideomycetes</taxon>
        <taxon>Pleosporomycetidae</taxon>
        <taxon>Pleosporales</taxon>
        <taxon>Pleosporineae</taxon>
        <taxon>Leptosphaeriaceae</taxon>
        <taxon>Plenodomus</taxon>
        <taxon>Plenodomus lingam/Leptosphaeria maculans species complex</taxon>
    </lineage>
</organism>
<accession>E4ZMA2</accession>